<evidence type="ECO:0000256" key="1">
    <source>
        <dbReference type="SAM" id="SignalP"/>
    </source>
</evidence>
<feature type="chain" id="PRO_5046125254" evidence="1">
    <location>
        <begin position="28"/>
        <end position="159"/>
    </location>
</feature>
<dbReference type="EMBL" id="JBHSXS010000002">
    <property type="protein sequence ID" value="MFC6879113.1"/>
    <property type="molecule type" value="Genomic_DNA"/>
</dbReference>
<organism evidence="2 3">
    <name type="scientific">Actinomadura yumaensis</name>
    <dbReference type="NCBI Taxonomy" id="111807"/>
    <lineage>
        <taxon>Bacteria</taxon>
        <taxon>Bacillati</taxon>
        <taxon>Actinomycetota</taxon>
        <taxon>Actinomycetes</taxon>
        <taxon>Streptosporangiales</taxon>
        <taxon>Thermomonosporaceae</taxon>
        <taxon>Actinomadura</taxon>
    </lineage>
</organism>
<dbReference type="RefSeq" id="WP_378063063.1">
    <property type="nucleotide sequence ID" value="NZ_JBHSXS010000002.1"/>
</dbReference>
<comment type="caution">
    <text evidence="2">The sequence shown here is derived from an EMBL/GenBank/DDBJ whole genome shotgun (WGS) entry which is preliminary data.</text>
</comment>
<proteinExistence type="predicted"/>
<sequence length="159" mass="16872">MRSHTRLGLAAAGLALPLALTGAPAMAATAPSPAVAGQAEVQGGIGFKVLYGKAHCAKVTVTIIRLKHHHHGWGHKPKKLLPYKITVNGRTVATGRVYAAAKPGVAVRRTVRIPHRRTSVLDTLLYVHGHKISLGKAKRYGKHCHRPKPVCRTVGGAAC</sequence>
<dbReference type="Proteomes" id="UP001596380">
    <property type="component" value="Unassembled WGS sequence"/>
</dbReference>
<evidence type="ECO:0000313" key="3">
    <source>
        <dbReference type="Proteomes" id="UP001596380"/>
    </source>
</evidence>
<keyword evidence="1" id="KW-0732">Signal</keyword>
<accession>A0ABW2CDP5</accession>
<reference evidence="3" key="1">
    <citation type="journal article" date="2019" name="Int. J. Syst. Evol. Microbiol.">
        <title>The Global Catalogue of Microorganisms (GCM) 10K type strain sequencing project: providing services to taxonomists for standard genome sequencing and annotation.</title>
        <authorList>
            <consortium name="The Broad Institute Genomics Platform"/>
            <consortium name="The Broad Institute Genome Sequencing Center for Infectious Disease"/>
            <person name="Wu L."/>
            <person name="Ma J."/>
        </authorList>
    </citation>
    <scope>NUCLEOTIDE SEQUENCE [LARGE SCALE GENOMIC DNA]</scope>
    <source>
        <strain evidence="3">JCM 3369</strain>
    </source>
</reference>
<evidence type="ECO:0000313" key="2">
    <source>
        <dbReference type="EMBL" id="MFC6879113.1"/>
    </source>
</evidence>
<feature type="signal peptide" evidence="1">
    <location>
        <begin position="1"/>
        <end position="27"/>
    </location>
</feature>
<gene>
    <name evidence="2" type="ORF">ACFQKB_04965</name>
</gene>
<name>A0ABW2CDP5_9ACTN</name>
<protein>
    <submittedName>
        <fullName evidence="2">Uncharacterized protein</fullName>
    </submittedName>
</protein>
<keyword evidence="3" id="KW-1185">Reference proteome</keyword>